<dbReference type="EMBL" id="QTSX02006433">
    <property type="protein sequence ID" value="KAJ9054626.1"/>
    <property type="molecule type" value="Genomic_DNA"/>
</dbReference>
<gene>
    <name evidence="1" type="ORF">DSO57_1012263</name>
</gene>
<evidence type="ECO:0000313" key="2">
    <source>
        <dbReference type="Proteomes" id="UP001165960"/>
    </source>
</evidence>
<proteinExistence type="predicted"/>
<dbReference type="Proteomes" id="UP001165960">
    <property type="component" value="Unassembled WGS sequence"/>
</dbReference>
<keyword evidence="2" id="KW-1185">Reference proteome</keyword>
<organism evidence="1 2">
    <name type="scientific">Entomophthora muscae</name>
    <dbReference type="NCBI Taxonomy" id="34485"/>
    <lineage>
        <taxon>Eukaryota</taxon>
        <taxon>Fungi</taxon>
        <taxon>Fungi incertae sedis</taxon>
        <taxon>Zoopagomycota</taxon>
        <taxon>Entomophthoromycotina</taxon>
        <taxon>Entomophthoromycetes</taxon>
        <taxon>Entomophthorales</taxon>
        <taxon>Entomophthoraceae</taxon>
        <taxon>Entomophthora</taxon>
    </lineage>
</organism>
<sequence>MVEQTPAASKQASASPTCEQPVTCQSSSLPLTTTNHGIGPNPDRNKCFLPCTKRELGLQVTGEKSNLTQHE</sequence>
<name>A0ACC2RX51_9FUNG</name>
<reference evidence="1" key="1">
    <citation type="submission" date="2022-04" db="EMBL/GenBank/DDBJ databases">
        <title>Genome of the entomopathogenic fungus Entomophthora muscae.</title>
        <authorList>
            <person name="Elya C."/>
            <person name="Lovett B.R."/>
            <person name="Lee E."/>
            <person name="Macias A.M."/>
            <person name="Hajek A.E."/>
            <person name="De Bivort B.L."/>
            <person name="Kasson M.T."/>
            <person name="De Fine Licht H.H."/>
            <person name="Stajich J.E."/>
        </authorList>
    </citation>
    <scope>NUCLEOTIDE SEQUENCE</scope>
    <source>
        <strain evidence="1">Berkeley</strain>
    </source>
</reference>
<accession>A0ACC2RX51</accession>
<evidence type="ECO:0000313" key="1">
    <source>
        <dbReference type="EMBL" id="KAJ9054626.1"/>
    </source>
</evidence>
<comment type="caution">
    <text evidence="1">The sequence shown here is derived from an EMBL/GenBank/DDBJ whole genome shotgun (WGS) entry which is preliminary data.</text>
</comment>
<protein>
    <submittedName>
        <fullName evidence="1">Uncharacterized protein</fullName>
    </submittedName>
</protein>